<name>U2UT92_9ACTN</name>
<dbReference type="SUPFAM" id="SSF53448">
    <property type="entry name" value="Nucleotide-diphospho-sugar transferases"/>
    <property type="match status" value="1"/>
</dbReference>
<dbReference type="CDD" id="cd00761">
    <property type="entry name" value="Glyco_tranf_GTA_type"/>
    <property type="match status" value="1"/>
</dbReference>
<organism evidence="2 3">
    <name type="scientific">Olsenella profusa F0195</name>
    <dbReference type="NCBI Taxonomy" id="1125712"/>
    <lineage>
        <taxon>Bacteria</taxon>
        <taxon>Bacillati</taxon>
        <taxon>Actinomycetota</taxon>
        <taxon>Coriobacteriia</taxon>
        <taxon>Coriobacteriales</taxon>
        <taxon>Atopobiaceae</taxon>
        <taxon>Olsenella</taxon>
    </lineage>
</organism>
<dbReference type="STRING" id="1125712.HMPREF1316_1212"/>
<dbReference type="InterPro" id="IPR001173">
    <property type="entry name" value="Glyco_trans_2-like"/>
</dbReference>
<proteinExistence type="predicted"/>
<dbReference type="PANTHER" id="PTHR22916">
    <property type="entry name" value="GLYCOSYLTRANSFERASE"/>
    <property type="match status" value="1"/>
</dbReference>
<keyword evidence="2" id="KW-0328">Glycosyltransferase</keyword>
<dbReference type="EMBL" id="AWEZ01000067">
    <property type="protein sequence ID" value="ERL06322.1"/>
    <property type="molecule type" value="Genomic_DNA"/>
</dbReference>
<evidence type="ECO:0000259" key="1">
    <source>
        <dbReference type="Pfam" id="PF00535"/>
    </source>
</evidence>
<evidence type="ECO:0000313" key="2">
    <source>
        <dbReference type="EMBL" id="ERL06322.1"/>
    </source>
</evidence>
<feature type="domain" description="Glycosyltransferase 2-like" evidence="1">
    <location>
        <begin position="29"/>
        <end position="146"/>
    </location>
</feature>
<dbReference type="Proteomes" id="UP000016638">
    <property type="component" value="Unassembled WGS sequence"/>
</dbReference>
<protein>
    <submittedName>
        <fullName evidence="2">Glycosyltransferase, group 2 family protein</fullName>
        <ecNumber evidence="2">2.4.-.-</ecNumber>
    </submittedName>
</protein>
<comment type="caution">
    <text evidence="2">The sequence shown here is derived from an EMBL/GenBank/DDBJ whole genome shotgun (WGS) entry which is preliminary data.</text>
</comment>
<evidence type="ECO:0000313" key="3">
    <source>
        <dbReference type="Proteomes" id="UP000016638"/>
    </source>
</evidence>
<sequence length="358" mass="41009">MWCEPCVAHWSQSMRELEQNMPANEIVVSVLGICYNHAKTLRRALDSVVCQQTSFAFELLVHDDASTDGSADVIREYAERYPAIVRPFLESENQYGKGRSVITEMAAQARGRYVALLETDDCWCDSSKLERQVHALDEHPECAFSVHDVLARRPGDSNPHAMFPPVPVDEGILGADGWLRRELYEGRWMFQISCMLTRRDYVDEYLKLAPTGFPSRFYLVGDQPMQLFFLSKGPAWYIARPMSCYTEDSGGFMSRLSRDPVFSVRVHQGYRAGLQAFDEYSEGRYTTYVQRAILRREFFEDLVLHHYAALFSPRYKPVLEEYGVAQRLKWNVLSGAKTMLRHRGTGSDDVASQHTSLV</sequence>
<dbReference type="eggNOG" id="COG0463">
    <property type="taxonomic scope" value="Bacteria"/>
</dbReference>
<dbReference type="InterPro" id="IPR029044">
    <property type="entry name" value="Nucleotide-diphossugar_trans"/>
</dbReference>
<dbReference type="Pfam" id="PF00535">
    <property type="entry name" value="Glycos_transf_2"/>
    <property type="match status" value="1"/>
</dbReference>
<keyword evidence="3" id="KW-1185">Reference proteome</keyword>
<dbReference type="PATRIC" id="fig|1125712.3.peg.2210"/>
<accession>U2UT92</accession>
<reference evidence="2 3" key="1">
    <citation type="submission" date="2013-08" db="EMBL/GenBank/DDBJ databases">
        <authorList>
            <person name="Durkin A.S."/>
            <person name="Haft D.R."/>
            <person name="McCorrison J."/>
            <person name="Torralba M."/>
            <person name="Gillis M."/>
            <person name="Haft D.H."/>
            <person name="Methe B."/>
            <person name="Sutton G."/>
            <person name="Nelson K.E."/>
        </authorList>
    </citation>
    <scope>NUCLEOTIDE SEQUENCE [LARGE SCALE GENOMIC DNA]</scope>
    <source>
        <strain evidence="2 3">F0195</strain>
    </source>
</reference>
<dbReference type="AlphaFoldDB" id="U2UT92"/>
<dbReference type="PANTHER" id="PTHR22916:SF3">
    <property type="entry name" value="UDP-GLCNAC:BETAGAL BETA-1,3-N-ACETYLGLUCOSAMINYLTRANSFERASE-LIKE PROTEIN 1"/>
    <property type="match status" value="1"/>
</dbReference>
<dbReference type="EC" id="2.4.-.-" evidence="2"/>
<dbReference type="OrthoDB" id="9798249at2"/>
<keyword evidence="2" id="KW-0808">Transferase</keyword>
<gene>
    <name evidence="2" type="ORF">HMPREF1316_1212</name>
</gene>
<dbReference type="GO" id="GO:0016758">
    <property type="term" value="F:hexosyltransferase activity"/>
    <property type="evidence" value="ECO:0007669"/>
    <property type="project" value="UniProtKB-ARBA"/>
</dbReference>
<dbReference type="Gene3D" id="3.90.550.10">
    <property type="entry name" value="Spore Coat Polysaccharide Biosynthesis Protein SpsA, Chain A"/>
    <property type="match status" value="1"/>
</dbReference>